<dbReference type="Proteomes" id="UP001143372">
    <property type="component" value="Unassembled WGS sequence"/>
</dbReference>
<evidence type="ECO:0000313" key="10">
    <source>
        <dbReference type="EMBL" id="GLK67200.1"/>
    </source>
</evidence>
<dbReference type="Pfam" id="PF13426">
    <property type="entry name" value="PAS_9"/>
    <property type="match status" value="1"/>
</dbReference>
<dbReference type="GO" id="GO:0006355">
    <property type="term" value="P:regulation of DNA-templated transcription"/>
    <property type="evidence" value="ECO:0007669"/>
    <property type="project" value="InterPro"/>
</dbReference>
<evidence type="ECO:0000256" key="5">
    <source>
        <dbReference type="ARBA" id="ARBA00022777"/>
    </source>
</evidence>
<dbReference type="Gene3D" id="3.30.450.20">
    <property type="entry name" value="PAS domain"/>
    <property type="match status" value="2"/>
</dbReference>
<keyword evidence="11" id="KW-1185">Reference proteome</keyword>
<dbReference type="InterPro" id="IPR036890">
    <property type="entry name" value="HATPase_C_sf"/>
</dbReference>
<dbReference type="SMART" id="SM00387">
    <property type="entry name" value="HATPase_c"/>
    <property type="match status" value="1"/>
</dbReference>
<dbReference type="Gene3D" id="3.30.565.10">
    <property type="entry name" value="Histidine kinase-like ATPase, C-terminal domain"/>
    <property type="match status" value="1"/>
</dbReference>
<dbReference type="Pfam" id="PF13188">
    <property type="entry name" value="PAS_8"/>
    <property type="match status" value="1"/>
</dbReference>
<evidence type="ECO:0000313" key="11">
    <source>
        <dbReference type="Proteomes" id="UP001143372"/>
    </source>
</evidence>
<feature type="domain" description="Histidine kinase" evidence="8">
    <location>
        <begin position="755"/>
        <end position="974"/>
    </location>
</feature>
<dbReference type="InterPro" id="IPR036097">
    <property type="entry name" value="HisK_dim/P_sf"/>
</dbReference>
<dbReference type="GO" id="GO:0000155">
    <property type="term" value="F:phosphorelay sensor kinase activity"/>
    <property type="evidence" value="ECO:0007669"/>
    <property type="project" value="InterPro"/>
</dbReference>
<name>A0A9W6IXX4_9HYPH</name>
<evidence type="ECO:0000259" key="8">
    <source>
        <dbReference type="PROSITE" id="PS50109"/>
    </source>
</evidence>
<evidence type="ECO:0000256" key="3">
    <source>
        <dbReference type="ARBA" id="ARBA00022553"/>
    </source>
</evidence>
<dbReference type="Pfam" id="PF02518">
    <property type="entry name" value="HATPase_c"/>
    <property type="match status" value="1"/>
</dbReference>
<keyword evidence="4" id="KW-0808">Transferase</keyword>
<proteinExistence type="predicted"/>
<evidence type="ECO:0000256" key="6">
    <source>
        <dbReference type="SAM" id="Coils"/>
    </source>
</evidence>
<dbReference type="PRINTS" id="PR00344">
    <property type="entry name" value="BCTRLSENSOR"/>
</dbReference>
<keyword evidence="3" id="KW-0597">Phosphoprotein</keyword>
<evidence type="ECO:0000256" key="7">
    <source>
        <dbReference type="SAM" id="MobiDB-lite"/>
    </source>
</evidence>
<dbReference type="InterPro" id="IPR003661">
    <property type="entry name" value="HisK_dim/P_dom"/>
</dbReference>
<dbReference type="PROSITE" id="PS50109">
    <property type="entry name" value="HIS_KIN"/>
    <property type="match status" value="1"/>
</dbReference>
<feature type="domain" description="PAS" evidence="9">
    <location>
        <begin position="610"/>
        <end position="680"/>
    </location>
</feature>
<dbReference type="CDD" id="cd00130">
    <property type="entry name" value="PAS"/>
    <property type="match status" value="2"/>
</dbReference>
<comment type="caution">
    <text evidence="10">The sequence shown here is derived from an EMBL/GenBank/DDBJ whole genome shotgun (WGS) entry which is preliminary data.</text>
</comment>
<dbReference type="Pfam" id="PF00512">
    <property type="entry name" value="HisKA"/>
    <property type="match status" value="1"/>
</dbReference>
<dbReference type="SUPFAM" id="SSF47384">
    <property type="entry name" value="Homodimeric domain of signal transducing histidine kinase"/>
    <property type="match status" value="1"/>
</dbReference>
<dbReference type="PROSITE" id="PS50112">
    <property type="entry name" value="PAS"/>
    <property type="match status" value="1"/>
</dbReference>
<comment type="catalytic activity">
    <reaction evidence="1">
        <text>ATP + protein L-histidine = ADP + protein N-phospho-L-histidine.</text>
        <dbReference type="EC" id="2.7.13.3"/>
    </reaction>
</comment>
<dbReference type="InterPro" id="IPR003594">
    <property type="entry name" value="HATPase_dom"/>
</dbReference>
<feature type="region of interest" description="Disordered" evidence="7">
    <location>
        <begin position="337"/>
        <end position="358"/>
    </location>
</feature>
<dbReference type="PANTHER" id="PTHR43047">
    <property type="entry name" value="TWO-COMPONENT HISTIDINE PROTEIN KINASE"/>
    <property type="match status" value="1"/>
</dbReference>
<dbReference type="SUPFAM" id="SSF55874">
    <property type="entry name" value="ATPase domain of HSP90 chaperone/DNA topoisomerase II/histidine kinase"/>
    <property type="match status" value="1"/>
</dbReference>
<dbReference type="Pfam" id="PF00989">
    <property type="entry name" value="PAS"/>
    <property type="match status" value="1"/>
</dbReference>
<dbReference type="AlphaFoldDB" id="A0A9W6IXX4"/>
<dbReference type="EMBL" id="BSFI01000004">
    <property type="protein sequence ID" value="GLK67200.1"/>
    <property type="molecule type" value="Genomic_DNA"/>
</dbReference>
<feature type="region of interest" description="Disordered" evidence="7">
    <location>
        <begin position="175"/>
        <end position="228"/>
    </location>
</feature>
<feature type="region of interest" description="Disordered" evidence="7">
    <location>
        <begin position="388"/>
        <end position="409"/>
    </location>
</feature>
<dbReference type="Gene3D" id="1.10.287.130">
    <property type="match status" value="1"/>
</dbReference>
<dbReference type="PANTHER" id="PTHR43047:SF72">
    <property type="entry name" value="OSMOSENSING HISTIDINE PROTEIN KINASE SLN1"/>
    <property type="match status" value="1"/>
</dbReference>
<accession>A0A9W6IXX4</accession>
<dbReference type="GO" id="GO:0009927">
    <property type="term" value="F:histidine phosphotransfer kinase activity"/>
    <property type="evidence" value="ECO:0007669"/>
    <property type="project" value="TreeGrafter"/>
</dbReference>
<reference evidence="10" key="2">
    <citation type="submission" date="2023-01" db="EMBL/GenBank/DDBJ databases">
        <authorList>
            <person name="Sun Q."/>
            <person name="Evtushenko L."/>
        </authorList>
    </citation>
    <scope>NUCLEOTIDE SEQUENCE</scope>
    <source>
        <strain evidence="10">VKM B-2347</strain>
    </source>
</reference>
<feature type="region of interest" description="Disordered" evidence="7">
    <location>
        <begin position="122"/>
        <end position="158"/>
    </location>
</feature>
<dbReference type="InterPro" id="IPR004358">
    <property type="entry name" value="Sig_transdc_His_kin-like_C"/>
</dbReference>
<dbReference type="InterPro" id="IPR035965">
    <property type="entry name" value="PAS-like_dom_sf"/>
</dbReference>
<evidence type="ECO:0000256" key="4">
    <source>
        <dbReference type="ARBA" id="ARBA00022679"/>
    </source>
</evidence>
<protein>
    <recommendedName>
        <fullName evidence="2">histidine kinase</fullName>
        <ecNumber evidence="2">2.7.13.3</ecNumber>
    </recommendedName>
</protein>
<dbReference type="RefSeq" id="WP_271167456.1">
    <property type="nucleotide sequence ID" value="NZ_BSFI01000004.1"/>
</dbReference>
<feature type="compositionally biased region" description="Basic and acidic residues" evidence="7">
    <location>
        <begin position="389"/>
        <end position="404"/>
    </location>
</feature>
<feature type="compositionally biased region" description="Low complexity" evidence="7">
    <location>
        <begin position="142"/>
        <end position="158"/>
    </location>
</feature>
<evidence type="ECO:0000259" key="9">
    <source>
        <dbReference type="PROSITE" id="PS50112"/>
    </source>
</evidence>
<organism evidence="10 11">
    <name type="scientific">Hansschlegelia plantiphila</name>
    <dbReference type="NCBI Taxonomy" id="374655"/>
    <lineage>
        <taxon>Bacteria</taxon>
        <taxon>Pseudomonadati</taxon>
        <taxon>Pseudomonadota</taxon>
        <taxon>Alphaproteobacteria</taxon>
        <taxon>Hyphomicrobiales</taxon>
        <taxon>Methylopilaceae</taxon>
        <taxon>Hansschlegelia</taxon>
    </lineage>
</organism>
<sequence length="978" mass="103661">MPLEDLSDAFAAHPALDALAGAATPAIVVDSAGAVLWANRTGRSLTGEGGFDDAALNAVNRIAATGAEGLARLRVGRGAHPQAMTFRSSNIHVGEHRGALIQALEPLPQLMMSAAAEVLDVVRPDPEPGPSEATPDEPAEFGVGPDAPAADVAPDPAPEAGVIDAAAEEGALPLPATLDAPEGPSAEVAGGDEPPDPRRAAGASSLHAEAPPEEAAVPTPTAEAASKEERPRDLLFVFEIDAHGRLVFLSPDLAERVGPSAKAAVGRLWSELADDFALDPSGVVAARLQATDAWSDVEIFWPTERGDRLPLSVSALPIFDRGRTFIGFRGLGRSLETPLEPFKPENPTSDRDPAPETVDPAEVDLAGRLFLDPTADALREEAADALFDESLHDDRGGDAGRPRSEPLPIFSAPDVVEKFHGNVVALREGAPSLRQPAGLSIVEETAFDEIARRLREVRPPEEPTDGTVDAVPPDHSEAAGVVALDRSVDGVEGRDPVSSLVDDLTRLLDKLPIGVLVLRAGEIAHANRAALEMLGHPNLQSLISRGADDLFAEAPAHDDAAPSTRKIVARDGLEVEVEAKLSPIAWRGAPATLVSLKRAEGATATAALQREKEIAEILDTATDGVMTLDSDGRVLSVNRSAEALFGFDAREVIGSLFTLSLAPESRRAAFDYLDTLRDGGVASVMNDGREVLGLARQGGAIPLYLTIGRIGPAQSGRYCAVLRDITHWKKAEEELLAAKRQAERANAQKSEFLARVSREIRTPLNAIIGFAEVMMEERFGPVGSPRYKDYLRDIHLSGGHLIGLVNDLIDLARVESGRLKLDFTSLDLNEIVSQAAALLQPQANREHVIIRTSLARNLPQVMADRRSVRQILANLLSNAVKFSRPGGQVIVATAFSDLGQAVIRVRDAGVGMSRKQIAQAIEPFRPLQDVESDPGAGLGLPLTKALSEANEALFSIQSEIGEGTLVEITFPASRVIAS</sequence>
<evidence type="ECO:0000256" key="2">
    <source>
        <dbReference type="ARBA" id="ARBA00012438"/>
    </source>
</evidence>
<dbReference type="InterPro" id="IPR005467">
    <property type="entry name" value="His_kinase_dom"/>
</dbReference>
<dbReference type="InterPro" id="IPR013767">
    <property type="entry name" value="PAS_fold"/>
</dbReference>
<keyword evidence="6" id="KW-0175">Coiled coil</keyword>
<feature type="compositionally biased region" description="Low complexity" evidence="7">
    <location>
        <begin position="213"/>
        <end position="224"/>
    </location>
</feature>
<evidence type="ECO:0000256" key="1">
    <source>
        <dbReference type="ARBA" id="ARBA00000085"/>
    </source>
</evidence>
<dbReference type="CDD" id="cd00082">
    <property type="entry name" value="HisKA"/>
    <property type="match status" value="1"/>
</dbReference>
<reference evidence="10" key="1">
    <citation type="journal article" date="2014" name="Int. J. Syst. Evol. Microbiol.">
        <title>Complete genome sequence of Corynebacterium casei LMG S-19264T (=DSM 44701T), isolated from a smear-ripened cheese.</title>
        <authorList>
            <consortium name="US DOE Joint Genome Institute (JGI-PGF)"/>
            <person name="Walter F."/>
            <person name="Albersmeier A."/>
            <person name="Kalinowski J."/>
            <person name="Ruckert C."/>
        </authorList>
    </citation>
    <scope>NUCLEOTIDE SEQUENCE</scope>
    <source>
        <strain evidence="10">VKM B-2347</strain>
    </source>
</reference>
<gene>
    <name evidence="10" type="ORF">GCM10008179_08380</name>
</gene>
<feature type="coiled-coil region" evidence="6">
    <location>
        <begin position="728"/>
        <end position="755"/>
    </location>
</feature>
<dbReference type="SUPFAM" id="SSF55785">
    <property type="entry name" value="PYP-like sensor domain (PAS domain)"/>
    <property type="match status" value="2"/>
</dbReference>
<dbReference type="NCBIfam" id="TIGR00229">
    <property type="entry name" value="sensory_box"/>
    <property type="match status" value="1"/>
</dbReference>
<dbReference type="SMART" id="SM00388">
    <property type="entry name" value="HisKA"/>
    <property type="match status" value="1"/>
</dbReference>
<dbReference type="InterPro" id="IPR000014">
    <property type="entry name" value="PAS"/>
</dbReference>
<dbReference type="GO" id="GO:0005886">
    <property type="term" value="C:plasma membrane"/>
    <property type="evidence" value="ECO:0007669"/>
    <property type="project" value="TreeGrafter"/>
</dbReference>
<dbReference type="EC" id="2.7.13.3" evidence="2"/>
<dbReference type="SMART" id="SM00091">
    <property type="entry name" value="PAS"/>
    <property type="match status" value="3"/>
</dbReference>
<keyword evidence="5 10" id="KW-0418">Kinase</keyword>